<evidence type="ECO:0000313" key="1">
    <source>
        <dbReference type="EMBL" id="CAD78204.1"/>
    </source>
</evidence>
<gene>
    <name evidence="1" type="ordered locus">RB4966</name>
</gene>
<dbReference type="EMBL" id="BX294141">
    <property type="protein sequence ID" value="CAD78204.1"/>
    <property type="molecule type" value="Genomic_DNA"/>
</dbReference>
<name>Q7UGX5_RHOBA</name>
<sequence length="84" mass="10049">MQSFLLQLKVFDQLFTWPTDQPRHAGIRFLTSGRFQVAPLLLHQTFILPEWFAVRRGVCHEFQRELFTKRRDTSTKSTLQRNID</sequence>
<dbReference type="HOGENOM" id="CLU_2525295_0_0_0"/>
<protein>
    <submittedName>
        <fullName evidence="1">Uncharacterized protein</fullName>
    </submittedName>
</protein>
<dbReference type="KEGG" id="rba:RB4966"/>
<organism evidence="1 2">
    <name type="scientific">Rhodopirellula baltica (strain DSM 10527 / NCIMB 13988 / SH1)</name>
    <dbReference type="NCBI Taxonomy" id="243090"/>
    <lineage>
        <taxon>Bacteria</taxon>
        <taxon>Pseudomonadati</taxon>
        <taxon>Planctomycetota</taxon>
        <taxon>Planctomycetia</taxon>
        <taxon>Pirellulales</taxon>
        <taxon>Pirellulaceae</taxon>
        <taxon>Rhodopirellula</taxon>
    </lineage>
</organism>
<accession>Q7UGX5</accession>
<dbReference type="AlphaFoldDB" id="Q7UGX5"/>
<proteinExistence type="predicted"/>
<dbReference type="InParanoid" id="Q7UGX5"/>
<keyword evidence="2" id="KW-1185">Reference proteome</keyword>
<dbReference type="EnsemblBacteria" id="CAD78204">
    <property type="protein sequence ID" value="CAD78204"/>
    <property type="gene ID" value="RB4966"/>
</dbReference>
<evidence type="ECO:0000313" key="2">
    <source>
        <dbReference type="Proteomes" id="UP000001025"/>
    </source>
</evidence>
<dbReference type="Proteomes" id="UP000001025">
    <property type="component" value="Chromosome"/>
</dbReference>
<reference evidence="1 2" key="1">
    <citation type="journal article" date="2003" name="Proc. Natl. Acad. Sci. U.S.A.">
        <title>Complete genome sequence of the marine planctomycete Pirellula sp. strain 1.</title>
        <authorList>
            <person name="Gloeckner F.O."/>
            <person name="Kube M."/>
            <person name="Bauer M."/>
            <person name="Teeling H."/>
            <person name="Lombardot T."/>
            <person name="Ludwig W."/>
            <person name="Gade D."/>
            <person name="Beck A."/>
            <person name="Borzym K."/>
            <person name="Heitmann K."/>
            <person name="Rabus R."/>
            <person name="Schlesner H."/>
            <person name="Amann R."/>
            <person name="Reinhardt R."/>
        </authorList>
    </citation>
    <scope>NUCLEOTIDE SEQUENCE [LARGE SCALE GENOMIC DNA]</scope>
    <source>
        <strain evidence="2">DSM 10527 / NCIMB 13988 / SH1</strain>
    </source>
</reference>